<protein>
    <submittedName>
        <fullName evidence="1">Uncharacterized protein</fullName>
    </submittedName>
</protein>
<sequence>MKILKVEYGDSPVSEWILQKLVHLHEEKYGDHEIELIQVDLHKEDQHGKSA</sequence>
<proteinExistence type="predicted"/>
<gene>
    <name evidence="1" type="ORF">C7459_115129</name>
</gene>
<comment type="caution">
    <text evidence="1">The sequence shown here is derived from an EMBL/GenBank/DDBJ whole genome shotgun (WGS) entry which is preliminary data.</text>
</comment>
<evidence type="ECO:0000313" key="1">
    <source>
        <dbReference type="EMBL" id="PWK08469.1"/>
    </source>
</evidence>
<dbReference type="Proteomes" id="UP000245634">
    <property type="component" value="Unassembled WGS sequence"/>
</dbReference>
<organism evidence="1 2">
    <name type="scientific">Tumebacillus permanentifrigoris</name>
    <dbReference type="NCBI Taxonomy" id="378543"/>
    <lineage>
        <taxon>Bacteria</taxon>
        <taxon>Bacillati</taxon>
        <taxon>Bacillota</taxon>
        <taxon>Bacilli</taxon>
        <taxon>Bacillales</taxon>
        <taxon>Alicyclobacillaceae</taxon>
        <taxon>Tumebacillus</taxon>
    </lineage>
</organism>
<dbReference type="AlphaFoldDB" id="A0A316D5I5"/>
<dbReference type="RefSeq" id="WP_170119512.1">
    <property type="nucleotide sequence ID" value="NZ_QGGL01000015.1"/>
</dbReference>
<accession>A0A316D5I5</accession>
<reference evidence="1 2" key="1">
    <citation type="submission" date="2018-05" db="EMBL/GenBank/DDBJ databases">
        <title>Genomic Encyclopedia of Type Strains, Phase IV (KMG-IV): sequencing the most valuable type-strain genomes for metagenomic binning, comparative biology and taxonomic classification.</title>
        <authorList>
            <person name="Goeker M."/>
        </authorList>
    </citation>
    <scope>NUCLEOTIDE SEQUENCE [LARGE SCALE GENOMIC DNA]</scope>
    <source>
        <strain evidence="1 2">DSM 18773</strain>
    </source>
</reference>
<keyword evidence="2" id="KW-1185">Reference proteome</keyword>
<name>A0A316D5I5_9BACL</name>
<dbReference type="EMBL" id="QGGL01000015">
    <property type="protein sequence ID" value="PWK08469.1"/>
    <property type="molecule type" value="Genomic_DNA"/>
</dbReference>
<evidence type="ECO:0000313" key="2">
    <source>
        <dbReference type="Proteomes" id="UP000245634"/>
    </source>
</evidence>